<dbReference type="AlphaFoldDB" id="A0A0K0FP37"/>
<dbReference type="WBParaSite" id="SVE_1088900.1">
    <property type="protein sequence ID" value="SVE_1088900.1"/>
    <property type="gene ID" value="SVE_1088900"/>
</dbReference>
<evidence type="ECO:0000313" key="2">
    <source>
        <dbReference type="Proteomes" id="UP000035680"/>
    </source>
</evidence>
<dbReference type="Pfam" id="PF24486">
    <property type="entry name" value="DUF7583"/>
    <property type="match status" value="1"/>
</dbReference>
<reference evidence="3" key="2">
    <citation type="submission" date="2015-08" db="UniProtKB">
        <authorList>
            <consortium name="WormBaseParasite"/>
        </authorList>
    </citation>
    <scope>IDENTIFICATION</scope>
</reference>
<keyword evidence="2" id="KW-1185">Reference proteome</keyword>
<evidence type="ECO:0000313" key="3">
    <source>
        <dbReference type="WBParaSite" id="SVE_1088900.1"/>
    </source>
</evidence>
<dbReference type="InterPro" id="IPR056005">
    <property type="entry name" value="DUF7583"/>
</dbReference>
<sequence length="130" mass="15587">MIYKIFRYYPAENDFRCRGRLPTLESLLTINADLENKIYSPSKYSYDQLNFKPICSFKTNIYSHLRAIAFNQIKTIVIKIRRPRSIKIEKIKLEKAFAVVTDKNPSEILVLFMMHLMKKFQHQRNLKHFI</sequence>
<dbReference type="Proteomes" id="UP000035680">
    <property type="component" value="Unassembled WGS sequence"/>
</dbReference>
<accession>A0A0K0FP37</accession>
<organism evidence="2 3">
    <name type="scientific">Strongyloides venezuelensis</name>
    <name type="common">Threadworm</name>
    <dbReference type="NCBI Taxonomy" id="75913"/>
    <lineage>
        <taxon>Eukaryota</taxon>
        <taxon>Metazoa</taxon>
        <taxon>Ecdysozoa</taxon>
        <taxon>Nematoda</taxon>
        <taxon>Chromadorea</taxon>
        <taxon>Rhabditida</taxon>
        <taxon>Tylenchina</taxon>
        <taxon>Panagrolaimomorpha</taxon>
        <taxon>Strongyloidoidea</taxon>
        <taxon>Strongyloididae</taxon>
        <taxon>Strongyloides</taxon>
    </lineage>
</organism>
<protein>
    <recommendedName>
        <fullName evidence="1">DUF7583 domain-containing protein</fullName>
    </recommendedName>
</protein>
<name>A0A0K0FP37_STRVS</name>
<evidence type="ECO:0000259" key="1">
    <source>
        <dbReference type="Pfam" id="PF24486"/>
    </source>
</evidence>
<feature type="domain" description="DUF7583" evidence="1">
    <location>
        <begin position="42"/>
        <end position="109"/>
    </location>
</feature>
<proteinExistence type="predicted"/>
<reference evidence="2" key="1">
    <citation type="submission" date="2014-07" db="EMBL/GenBank/DDBJ databases">
        <authorList>
            <person name="Martin A.A"/>
            <person name="De Silva N."/>
        </authorList>
    </citation>
    <scope>NUCLEOTIDE SEQUENCE</scope>
</reference>